<comment type="caution">
    <text evidence="1">The sequence shown here is derived from an EMBL/GenBank/DDBJ whole genome shotgun (WGS) entry which is preliminary data.</text>
</comment>
<gene>
    <name evidence="1" type="ORF">FQA47_001797</name>
</gene>
<protein>
    <submittedName>
        <fullName evidence="1">Uncharacterized protein</fullName>
    </submittedName>
</protein>
<evidence type="ECO:0000313" key="1">
    <source>
        <dbReference type="EMBL" id="KAF6737031.1"/>
    </source>
</evidence>
<dbReference type="EMBL" id="WKFB01000074">
    <property type="protein sequence ID" value="KAF6737031.1"/>
    <property type="molecule type" value="Genomic_DNA"/>
</dbReference>
<name>A0A834FN59_ORYME</name>
<evidence type="ECO:0000313" key="2">
    <source>
        <dbReference type="Proteomes" id="UP000646548"/>
    </source>
</evidence>
<accession>A0A834FN59</accession>
<reference evidence="1" key="1">
    <citation type="journal article" name="BMC Genomics">
        <title>Long-read sequencing and de novo genome assembly of marine medaka (Oryzias melastigma).</title>
        <authorList>
            <person name="Liang P."/>
            <person name="Saqib H.S.A."/>
            <person name="Ni X."/>
            <person name="Shen Y."/>
        </authorList>
    </citation>
    <scope>NUCLEOTIDE SEQUENCE</scope>
    <source>
        <strain evidence="1">Bigg-433</strain>
    </source>
</reference>
<proteinExistence type="predicted"/>
<dbReference type="AlphaFoldDB" id="A0A834FN59"/>
<organism evidence="1 2">
    <name type="scientific">Oryzias melastigma</name>
    <name type="common">Marine medaka</name>
    <dbReference type="NCBI Taxonomy" id="30732"/>
    <lineage>
        <taxon>Eukaryota</taxon>
        <taxon>Metazoa</taxon>
        <taxon>Chordata</taxon>
        <taxon>Craniata</taxon>
        <taxon>Vertebrata</taxon>
        <taxon>Euteleostomi</taxon>
        <taxon>Actinopterygii</taxon>
        <taxon>Neopterygii</taxon>
        <taxon>Teleostei</taxon>
        <taxon>Neoteleostei</taxon>
        <taxon>Acanthomorphata</taxon>
        <taxon>Ovalentaria</taxon>
        <taxon>Atherinomorphae</taxon>
        <taxon>Beloniformes</taxon>
        <taxon>Adrianichthyidae</taxon>
        <taxon>Oryziinae</taxon>
        <taxon>Oryzias</taxon>
    </lineage>
</organism>
<dbReference type="Proteomes" id="UP000646548">
    <property type="component" value="Unassembled WGS sequence"/>
</dbReference>
<sequence>MVLKSAQPAAQSLSAARSIGRSAPGGLDFTALNALKAGLGGQEEPPHENGLPAGSEKFHLELPSQLDVMFAFRSTGDLEHIQMFVFLWLMMALTLPILKFTQMTDTSLFVVSRTIFWKQIQGIGPCQSCQAGRYCSDTR</sequence>